<evidence type="ECO:0000313" key="1">
    <source>
        <dbReference type="EMBL" id="WMT80068.1"/>
    </source>
</evidence>
<dbReference type="RefSeq" id="WP_228104333.1">
    <property type="nucleotide sequence ID" value="NZ_CP101637.1"/>
</dbReference>
<dbReference type="Proteomes" id="UP001235030">
    <property type="component" value="Chromosome"/>
</dbReference>
<keyword evidence="2" id="KW-1185">Reference proteome</keyword>
<proteinExistence type="predicted"/>
<name>A0ABY9PXS6_9FIRM</name>
<protein>
    <submittedName>
        <fullName evidence="1">Uncharacterized protein</fullName>
    </submittedName>
</protein>
<accession>A0ABY9PXS6</accession>
<sequence length="130" mass="15861">MNQYRYKNLYEIDKNDLLKEGYKYALLYYLNDLYFGDIEDMNEIKKDILVEGFFFNENRELHFFEDNNFQGIITEHSNEEDGFYEEYLLKKRLGNKLERNKYDKIKVFNYISYEDDGQAFVKYTALKGVK</sequence>
<reference evidence="1 2" key="1">
    <citation type="submission" date="2022-07" db="EMBL/GenBank/DDBJ databases">
        <title>Genome sequence of Terrisporobacter mayombei DSM6539.</title>
        <authorList>
            <person name="Boeer T."/>
            <person name="Bengelsdorf F.R."/>
            <person name="Daniel R."/>
            <person name="Poehlein A."/>
        </authorList>
    </citation>
    <scope>NUCLEOTIDE SEQUENCE [LARGE SCALE GENOMIC DNA]</scope>
    <source>
        <strain evidence="1 2">DSM 6539</strain>
    </source>
</reference>
<evidence type="ECO:0000313" key="2">
    <source>
        <dbReference type="Proteomes" id="UP001235030"/>
    </source>
</evidence>
<dbReference type="EMBL" id="CP101637">
    <property type="protein sequence ID" value="WMT80068.1"/>
    <property type="molecule type" value="Genomic_DNA"/>
</dbReference>
<gene>
    <name evidence="1" type="ORF">TEMA_03450</name>
</gene>
<organism evidence="1 2">
    <name type="scientific">Terrisporobacter mayombei</name>
    <dbReference type="NCBI Taxonomy" id="1541"/>
    <lineage>
        <taxon>Bacteria</taxon>
        <taxon>Bacillati</taxon>
        <taxon>Bacillota</taxon>
        <taxon>Clostridia</taxon>
        <taxon>Peptostreptococcales</taxon>
        <taxon>Peptostreptococcaceae</taxon>
        <taxon>Terrisporobacter</taxon>
    </lineage>
</organism>